<sequence length="156" mass="17571" precursor="true">MNRAHARRAPLILIAALLCAAVSSTLLHAQSSVFGDTTPRFLDVDQAFSFYTSLDSQNQVSVHWTIAPEYYLYADKFSMRAITADGNSTELPLQLPEGVEHFDEFFGEVTVYYHQLRIILPVSDIETPFTLEIDFQGCAEAGLCYPPTTRQTEIFR</sequence>
<dbReference type="AlphaFoldDB" id="A0A0S2KA06"/>
<gene>
    <name evidence="3" type="ORF">PS2015_514</name>
</gene>
<protein>
    <recommendedName>
        <fullName evidence="2">Thiol:disulfide interchange protein DsbD N-terminal domain-containing protein</fullName>
    </recommendedName>
</protein>
<dbReference type="Pfam" id="PF11412">
    <property type="entry name" value="DsbD_N"/>
    <property type="match status" value="1"/>
</dbReference>
<dbReference type="PANTHER" id="PTHR32234">
    <property type="entry name" value="THIOL:DISULFIDE INTERCHANGE PROTEIN DSBD"/>
    <property type="match status" value="1"/>
</dbReference>
<feature type="chain" id="PRO_5006601340" description="Thiol:disulfide interchange protein DsbD N-terminal domain-containing protein" evidence="1">
    <location>
        <begin position="30"/>
        <end position="156"/>
    </location>
</feature>
<evidence type="ECO:0000259" key="2">
    <source>
        <dbReference type="Pfam" id="PF11412"/>
    </source>
</evidence>
<dbReference type="InterPro" id="IPR036929">
    <property type="entry name" value="DsbDN_sf"/>
</dbReference>
<reference evidence="3 4" key="1">
    <citation type="submission" date="2015-11" db="EMBL/GenBank/DDBJ databases">
        <authorList>
            <person name="Zhang Y."/>
            <person name="Guo Z."/>
        </authorList>
    </citation>
    <scope>NUCLEOTIDE SEQUENCE [LARGE SCALE GENOMIC DNA]</scope>
    <source>
        <strain evidence="3 4">KCTC 32221</strain>
    </source>
</reference>
<keyword evidence="4" id="KW-1185">Reference proteome</keyword>
<evidence type="ECO:0000313" key="3">
    <source>
        <dbReference type="EMBL" id="ALO45200.1"/>
    </source>
</evidence>
<dbReference type="Proteomes" id="UP000065641">
    <property type="component" value="Chromosome"/>
</dbReference>
<name>A0A0S2KA06_9GAMM</name>
<organism evidence="3 4">
    <name type="scientific">Pseudohongiella spirulinae</name>
    <dbReference type="NCBI Taxonomy" id="1249552"/>
    <lineage>
        <taxon>Bacteria</taxon>
        <taxon>Pseudomonadati</taxon>
        <taxon>Pseudomonadota</taxon>
        <taxon>Gammaproteobacteria</taxon>
        <taxon>Pseudomonadales</taxon>
        <taxon>Pseudohongiellaceae</taxon>
        <taxon>Pseudohongiella</taxon>
    </lineage>
</organism>
<feature type="signal peptide" evidence="1">
    <location>
        <begin position="1"/>
        <end position="29"/>
    </location>
</feature>
<dbReference type="KEGG" id="pspi:PS2015_514"/>
<dbReference type="SUPFAM" id="SSF74863">
    <property type="entry name" value="Thiol:disulfide interchange protein DsbD, N-terminal domain (DsbD-alpha)"/>
    <property type="match status" value="1"/>
</dbReference>
<dbReference type="PANTHER" id="PTHR32234:SF0">
    <property type="entry name" value="THIOL:DISULFIDE INTERCHANGE PROTEIN DSBD"/>
    <property type="match status" value="1"/>
</dbReference>
<dbReference type="GO" id="GO:0015035">
    <property type="term" value="F:protein-disulfide reductase activity"/>
    <property type="evidence" value="ECO:0007669"/>
    <property type="project" value="TreeGrafter"/>
</dbReference>
<accession>A0A0S2KA06</accession>
<dbReference type="PATRIC" id="fig|1249552.3.peg.520"/>
<dbReference type="GO" id="GO:0045454">
    <property type="term" value="P:cell redox homeostasis"/>
    <property type="evidence" value="ECO:0007669"/>
    <property type="project" value="TreeGrafter"/>
</dbReference>
<evidence type="ECO:0000256" key="1">
    <source>
        <dbReference type="SAM" id="SignalP"/>
    </source>
</evidence>
<evidence type="ECO:0000313" key="4">
    <source>
        <dbReference type="Proteomes" id="UP000065641"/>
    </source>
</evidence>
<dbReference type="EMBL" id="CP013189">
    <property type="protein sequence ID" value="ALO45200.1"/>
    <property type="molecule type" value="Genomic_DNA"/>
</dbReference>
<proteinExistence type="predicted"/>
<keyword evidence="1" id="KW-0732">Signal</keyword>
<dbReference type="STRING" id="1249552.PS2015_514"/>
<dbReference type="InterPro" id="IPR028250">
    <property type="entry name" value="DsbDN"/>
</dbReference>
<feature type="domain" description="Thiol:disulfide interchange protein DsbD N-terminal" evidence="2">
    <location>
        <begin position="39"/>
        <end position="154"/>
    </location>
</feature>
<dbReference type="Gene3D" id="2.60.40.1250">
    <property type="entry name" value="Thiol:disulfide interchange protein DsbD, N-terminal domain"/>
    <property type="match status" value="1"/>
</dbReference>